<name>A0A5C8ZA93_9GAMM</name>
<dbReference type="GO" id="GO:0015658">
    <property type="term" value="F:branched-chain amino acid transmembrane transporter activity"/>
    <property type="evidence" value="ECO:0007669"/>
    <property type="project" value="InterPro"/>
</dbReference>
<feature type="transmembrane region" description="Helical" evidence="6">
    <location>
        <begin position="299"/>
        <end position="321"/>
    </location>
</feature>
<dbReference type="EMBL" id="VKAD01000001">
    <property type="protein sequence ID" value="TXR53740.1"/>
    <property type="molecule type" value="Genomic_DNA"/>
</dbReference>
<evidence type="ECO:0000256" key="3">
    <source>
        <dbReference type="ARBA" id="ARBA00022692"/>
    </source>
</evidence>
<dbReference type="PANTHER" id="PTHR30482:SF10">
    <property type="entry name" value="HIGH-AFFINITY BRANCHED-CHAIN AMINO ACID TRANSPORT PROTEIN BRAE"/>
    <property type="match status" value="1"/>
</dbReference>
<dbReference type="PANTHER" id="PTHR30482">
    <property type="entry name" value="HIGH-AFFINITY BRANCHED-CHAIN AMINO ACID TRANSPORT SYSTEM PERMEASE"/>
    <property type="match status" value="1"/>
</dbReference>
<dbReference type="Proteomes" id="UP000321764">
    <property type="component" value="Unassembled WGS sequence"/>
</dbReference>
<feature type="transmembrane region" description="Helical" evidence="6">
    <location>
        <begin position="246"/>
        <end position="267"/>
    </location>
</feature>
<dbReference type="InterPro" id="IPR043428">
    <property type="entry name" value="LivM-like"/>
</dbReference>
<feature type="transmembrane region" description="Helical" evidence="6">
    <location>
        <begin position="98"/>
        <end position="115"/>
    </location>
</feature>
<protein>
    <submittedName>
        <fullName evidence="7">Branched-chain amino acid ABC transporter permease</fullName>
    </submittedName>
</protein>
<gene>
    <name evidence="7" type="ORF">FME95_04045</name>
</gene>
<dbReference type="AlphaFoldDB" id="A0A5C8ZA93"/>
<evidence type="ECO:0000256" key="6">
    <source>
        <dbReference type="SAM" id="Phobius"/>
    </source>
</evidence>
<feature type="transmembrane region" description="Helical" evidence="6">
    <location>
        <begin position="14"/>
        <end position="31"/>
    </location>
</feature>
<evidence type="ECO:0000256" key="2">
    <source>
        <dbReference type="ARBA" id="ARBA00022475"/>
    </source>
</evidence>
<keyword evidence="8" id="KW-1185">Reference proteome</keyword>
<evidence type="ECO:0000313" key="7">
    <source>
        <dbReference type="EMBL" id="TXR53740.1"/>
    </source>
</evidence>
<evidence type="ECO:0000256" key="1">
    <source>
        <dbReference type="ARBA" id="ARBA00004429"/>
    </source>
</evidence>
<evidence type="ECO:0000256" key="5">
    <source>
        <dbReference type="ARBA" id="ARBA00023136"/>
    </source>
</evidence>
<keyword evidence="3 6" id="KW-0812">Transmembrane</keyword>
<evidence type="ECO:0000256" key="4">
    <source>
        <dbReference type="ARBA" id="ARBA00022989"/>
    </source>
</evidence>
<comment type="subcellular location">
    <subcellularLocation>
        <location evidence="1">Cell inner membrane</location>
        <topology evidence="1">Multi-pass membrane protein</topology>
    </subcellularLocation>
</comment>
<evidence type="ECO:0000313" key="8">
    <source>
        <dbReference type="Proteomes" id="UP000321764"/>
    </source>
</evidence>
<keyword evidence="4 6" id="KW-1133">Transmembrane helix</keyword>
<feature type="transmembrane region" description="Helical" evidence="6">
    <location>
        <begin position="166"/>
        <end position="185"/>
    </location>
</feature>
<feature type="transmembrane region" description="Helical" evidence="6">
    <location>
        <begin position="127"/>
        <end position="146"/>
    </location>
</feature>
<feature type="transmembrane region" description="Helical" evidence="6">
    <location>
        <begin position="333"/>
        <end position="361"/>
    </location>
</feature>
<keyword evidence="5 6" id="KW-0472">Membrane</keyword>
<accession>A0A5C8ZA93</accession>
<dbReference type="GO" id="GO:0005886">
    <property type="term" value="C:plasma membrane"/>
    <property type="evidence" value="ECO:0007669"/>
    <property type="project" value="UniProtKB-SubCell"/>
</dbReference>
<keyword evidence="2" id="KW-1003">Cell membrane</keyword>
<dbReference type="InterPro" id="IPR001851">
    <property type="entry name" value="ABC_transp_permease"/>
</dbReference>
<organism evidence="7 8">
    <name type="scientific">Reinekea thalattae</name>
    <dbReference type="NCBI Taxonomy" id="2593301"/>
    <lineage>
        <taxon>Bacteria</taxon>
        <taxon>Pseudomonadati</taxon>
        <taxon>Pseudomonadota</taxon>
        <taxon>Gammaproteobacteria</taxon>
        <taxon>Oceanospirillales</taxon>
        <taxon>Saccharospirillaceae</taxon>
        <taxon>Reinekea</taxon>
    </lineage>
</organism>
<comment type="caution">
    <text evidence="7">The sequence shown here is derived from an EMBL/GenBank/DDBJ whole genome shotgun (WGS) entry which is preliminary data.</text>
</comment>
<sequence length="426" mass="46296">MISQQSILDYKKELILFSGLFVMIIAIMLFMGSAYGLRMLVEASCYAIIAFGLTIQWGYAGLFNAGIMGFMALGAFMTMLFSFPVNEDFWSSGLPSELGAVLLKLILGIGLIWASTKLTKVGVAQKWQRLITVLLIAIVYIGYMSALGPVAESIEKEVGFIGGFGLPGWMGWLVGGVVAGLIAYFVGHICLGLRSDYLAIATLGISEIIKAFLKNADWLTNGTLTVSPLPWPTPGPADLGFELARASYLSITALVIAVIFFLLTRAYNAPWGRMLRAIRDNEVSSLAMGKDVNKRRLEVFIFGSFLMGLGGAILATFNGLFDPNGYIPLNHTFLIWVMVILGGAGNNLGTLFGAVFVYIIWTMSEPAALFVFDIIRHIGEAAGWTLPADLDSRALQARVLVIGLTISLVLRYAPKGLIPERLTQHQ</sequence>
<dbReference type="RefSeq" id="WP_147713139.1">
    <property type="nucleotide sequence ID" value="NZ_VKAD01000001.1"/>
</dbReference>
<dbReference type="OrthoDB" id="9814461at2"/>
<proteinExistence type="predicted"/>
<dbReference type="Pfam" id="PF02653">
    <property type="entry name" value="BPD_transp_2"/>
    <property type="match status" value="1"/>
</dbReference>
<feature type="transmembrane region" description="Helical" evidence="6">
    <location>
        <begin position="62"/>
        <end position="83"/>
    </location>
</feature>
<reference evidence="7 8" key="1">
    <citation type="submission" date="2019-07" db="EMBL/GenBank/DDBJ databases">
        <title>Reinekea sp. strain SSH23 genome sequencing and assembly.</title>
        <authorList>
            <person name="Kim I."/>
        </authorList>
    </citation>
    <scope>NUCLEOTIDE SEQUENCE [LARGE SCALE GENOMIC DNA]</scope>
    <source>
        <strain evidence="7 8">SSH23</strain>
    </source>
</reference>
<dbReference type="CDD" id="cd06581">
    <property type="entry name" value="TM_PBP1_LivM_like"/>
    <property type="match status" value="1"/>
</dbReference>